<organism evidence="1 2">
    <name type="scientific">Miniphocaeibacter halophilus</name>
    <dbReference type="NCBI Taxonomy" id="2931922"/>
    <lineage>
        <taxon>Bacteria</taxon>
        <taxon>Bacillati</taxon>
        <taxon>Bacillota</taxon>
        <taxon>Tissierellia</taxon>
        <taxon>Tissierellales</taxon>
        <taxon>Peptoniphilaceae</taxon>
        <taxon>Miniphocaeibacter</taxon>
    </lineage>
</organism>
<evidence type="ECO:0000313" key="1">
    <source>
        <dbReference type="EMBL" id="QQK09073.1"/>
    </source>
</evidence>
<name>A0AC61MVE7_9FIRM</name>
<dbReference type="Proteomes" id="UP000595814">
    <property type="component" value="Chromosome"/>
</dbReference>
<accession>A0AC61MVE7</accession>
<keyword evidence="2" id="KW-1185">Reference proteome</keyword>
<reference evidence="1 2" key="1">
    <citation type="journal article" date="2022" name="Int. J. Syst. Evol. Microbiol.">
        <title>Miniphocaeibacter halophilus sp. nov., an ammonium-tolerant acetate-producing bacterium isolated from a biogas system.</title>
        <authorList>
            <person name="Schnurer A."/>
            <person name="Singh A."/>
            <person name="Bi S."/>
            <person name="Qiao W."/>
            <person name="Westerholm M."/>
        </authorList>
    </citation>
    <scope>NUCLEOTIDE SEQUENCE [LARGE SCALE GENOMIC DNA]</scope>
    <source>
        <strain evidence="1 2">AMB_01</strain>
    </source>
</reference>
<evidence type="ECO:0000313" key="2">
    <source>
        <dbReference type="Proteomes" id="UP000595814"/>
    </source>
</evidence>
<proteinExistence type="predicted"/>
<keyword evidence="1" id="KW-0808">Transferase</keyword>
<gene>
    <name evidence="1" type="ORF">JFY71_03840</name>
</gene>
<keyword evidence="1" id="KW-0489">Methyltransferase</keyword>
<sequence>MFDFIVDGIESLENFKANSLDGVILSNMMDNLYPKGVELLLTECYRLLKNNRRILINLNPNLIEKEIKEMNIKVMGENLLDSRFVL</sequence>
<dbReference type="EMBL" id="CP066744">
    <property type="protein sequence ID" value="QQK09073.1"/>
    <property type="molecule type" value="Genomic_DNA"/>
</dbReference>
<protein>
    <submittedName>
        <fullName evidence="1">Methyltransferase domain-containing protein</fullName>
    </submittedName>
</protein>